<proteinExistence type="predicted"/>
<feature type="compositionally biased region" description="Polar residues" evidence="1">
    <location>
        <begin position="1"/>
        <end position="10"/>
    </location>
</feature>
<gene>
    <name evidence="2" type="ORF">UFOPK3564_00535</name>
</gene>
<dbReference type="AlphaFoldDB" id="A0A6J7G6U3"/>
<evidence type="ECO:0000313" key="2">
    <source>
        <dbReference type="EMBL" id="CAB4900370.1"/>
    </source>
</evidence>
<organism evidence="2">
    <name type="scientific">freshwater metagenome</name>
    <dbReference type="NCBI Taxonomy" id="449393"/>
    <lineage>
        <taxon>unclassified sequences</taxon>
        <taxon>metagenomes</taxon>
        <taxon>ecological metagenomes</taxon>
    </lineage>
</organism>
<name>A0A6J7G6U3_9ZZZZ</name>
<sequence>MSSKTATQPSRKTKDPDPIEGTLELNFARTVPVDASRGTVAAQTAGQPVELMTEMGQYRATLPLRPMDLATLSFISQTWADQGRPGTDERITFSLKDLARAVYPPAPGDGTPLDLGGKNLRLVRESLSRLFLVEISASFEGTDRHGTSVRRQRRLRVLQETDIWSEAEREDNPEMTAAEFSRRAGARRWTRDTVNVRFSSWMVEQLQAGYAIAIDQDKFRRLNGNAQRIYAWIGMPPARLVLRQPARRVPMTPALLATFGINRSTPKECARALRDAGKKICAVDPRIEHIDAEHQPDGTYVVTVDFSPEFTAPPQQQLELEVAAD</sequence>
<evidence type="ECO:0000256" key="1">
    <source>
        <dbReference type="SAM" id="MobiDB-lite"/>
    </source>
</evidence>
<protein>
    <submittedName>
        <fullName evidence="2">Unannotated protein</fullName>
    </submittedName>
</protein>
<dbReference type="EMBL" id="CAFBMK010000018">
    <property type="protein sequence ID" value="CAB4900370.1"/>
    <property type="molecule type" value="Genomic_DNA"/>
</dbReference>
<reference evidence="2" key="1">
    <citation type="submission" date="2020-05" db="EMBL/GenBank/DDBJ databases">
        <authorList>
            <person name="Chiriac C."/>
            <person name="Salcher M."/>
            <person name="Ghai R."/>
            <person name="Kavagutti S V."/>
        </authorList>
    </citation>
    <scope>NUCLEOTIDE SEQUENCE</scope>
</reference>
<feature type="region of interest" description="Disordered" evidence="1">
    <location>
        <begin position="1"/>
        <end position="20"/>
    </location>
</feature>
<accession>A0A6J7G6U3</accession>